<name>A0A0P6YB01_9CHLR</name>
<evidence type="ECO:0000313" key="2">
    <source>
        <dbReference type="Proteomes" id="UP000050277"/>
    </source>
</evidence>
<sequence length="81" mass="8947">MMAEIIKLEQICQAVGDGFRLVQGQRGCSMAATEHYVADCLGMGVETLRSLRYRSRNRATVDDKTLAMLVWIALAEGRASL</sequence>
<evidence type="ECO:0000313" key="1">
    <source>
        <dbReference type="EMBL" id="KPL90445.1"/>
    </source>
</evidence>
<comment type="caution">
    <text evidence="1">The sequence shown here is derived from an EMBL/GenBank/DDBJ whole genome shotgun (WGS) entry which is preliminary data.</text>
</comment>
<dbReference type="STRING" id="70996.SE18_07540"/>
<keyword evidence="2" id="KW-1185">Reference proteome</keyword>
<gene>
    <name evidence="1" type="ORF">SE18_07540</name>
</gene>
<protein>
    <submittedName>
        <fullName evidence="1">Uncharacterized protein</fullName>
    </submittedName>
</protein>
<dbReference type="RefSeq" id="WP_054533820.1">
    <property type="nucleotide sequence ID" value="NZ_LGKP01000012.1"/>
</dbReference>
<proteinExistence type="predicted"/>
<organism evidence="1 2">
    <name type="scientific">Herpetosiphon geysericola</name>
    <dbReference type="NCBI Taxonomy" id="70996"/>
    <lineage>
        <taxon>Bacteria</taxon>
        <taxon>Bacillati</taxon>
        <taxon>Chloroflexota</taxon>
        <taxon>Chloroflexia</taxon>
        <taxon>Herpetosiphonales</taxon>
        <taxon>Herpetosiphonaceae</taxon>
        <taxon>Herpetosiphon</taxon>
    </lineage>
</organism>
<reference evidence="1 2" key="1">
    <citation type="submission" date="2015-07" db="EMBL/GenBank/DDBJ databases">
        <title>Whole genome sequence of Herpetosiphon geysericola DSM 7119.</title>
        <authorList>
            <person name="Hemp J."/>
            <person name="Ward L.M."/>
            <person name="Pace L.A."/>
            <person name="Fischer W.W."/>
        </authorList>
    </citation>
    <scope>NUCLEOTIDE SEQUENCE [LARGE SCALE GENOMIC DNA]</scope>
    <source>
        <strain evidence="1 2">DSM 7119</strain>
    </source>
</reference>
<accession>A0A0P6YB01</accession>
<dbReference type="Proteomes" id="UP000050277">
    <property type="component" value="Unassembled WGS sequence"/>
</dbReference>
<dbReference type="EMBL" id="LGKP01000012">
    <property type="protein sequence ID" value="KPL90445.1"/>
    <property type="molecule type" value="Genomic_DNA"/>
</dbReference>
<dbReference type="AlphaFoldDB" id="A0A0P6YB01"/>